<sequence length="334" mass="34276">MPVRAVWLTTRGDAAGGQTRNDTRLAPLGAMTPAAELTTAPGVIPGGDPFELAATGPMTATLATGRAIVQGTIPQGAYPVAITAPEALVFADGDPANSRIDLVVLRIYDTAYDSSGQTLATVEIIPGTPGAAPTPPPTPAGALALYRVQVAAGLSAGSGGIDFPAATTDVRRYTTAVGGITPYSVGGAYRGQYRDTGTGLQRFTGTTWSGLAAEIIGWTKASLASGYGHNGNSNGDVRYRVIDLLGTRFVQWRGGMNVSYSRGAPRGEGKFLRSVLPSTARPTGLRTVPVACSASNSTILALKADFHTNGTAVLLSDPGDAPPWVSLNGVMYAL</sequence>
<dbReference type="AlphaFoldDB" id="A0A1G8W9I3"/>
<evidence type="ECO:0000313" key="2">
    <source>
        <dbReference type="Proteomes" id="UP000199155"/>
    </source>
</evidence>
<organism evidence="1 2">
    <name type="scientific">Streptomyces indicus</name>
    <dbReference type="NCBI Taxonomy" id="417292"/>
    <lineage>
        <taxon>Bacteria</taxon>
        <taxon>Bacillati</taxon>
        <taxon>Actinomycetota</taxon>
        <taxon>Actinomycetes</taxon>
        <taxon>Kitasatosporales</taxon>
        <taxon>Streptomycetaceae</taxon>
        <taxon>Streptomyces</taxon>
    </lineage>
</organism>
<reference evidence="1 2" key="1">
    <citation type="submission" date="2016-10" db="EMBL/GenBank/DDBJ databases">
        <authorList>
            <person name="de Groot N.N."/>
        </authorList>
    </citation>
    <scope>NUCLEOTIDE SEQUENCE [LARGE SCALE GENOMIC DNA]</scope>
    <source>
        <strain evidence="1 2">CGMCC 4.5727</strain>
    </source>
</reference>
<gene>
    <name evidence="1" type="ORF">SAMN05421806_102294</name>
</gene>
<dbReference type="STRING" id="417292.SAMN05421806_102294"/>
<evidence type="ECO:0000313" key="1">
    <source>
        <dbReference type="EMBL" id="SDJ74395.1"/>
    </source>
</evidence>
<dbReference type="RefSeq" id="WP_176953692.1">
    <property type="nucleotide sequence ID" value="NZ_FNFF01000002.1"/>
</dbReference>
<keyword evidence="2" id="KW-1185">Reference proteome</keyword>
<name>A0A1G8W9I3_9ACTN</name>
<protein>
    <submittedName>
        <fullName evidence="1">Uncharacterized protein</fullName>
    </submittedName>
</protein>
<accession>A0A1G8W9I3</accession>
<proteinExistence type="predicted"/>
<dbReference type="EMBL" id="FNFF01000002">
    <property type="protein sequence ID" value="SDJ74395.1"/>
    <property type="molecule type" value="Genomic_DNA"/>
</dbReference>
<dbReference type="Proteomes" id="UP000199155">
    <property type="component" value="Unassembled WGS sequence"/>
</dbReference>